<evidence type="ECO:0000256" key="2">
    <source>
        <dbReference type="SAM" id="MobiDB-lite"/>
    </source>
</evidence>
<dbReference type="Pfam" id="PF07362">
    <property type="entry name" value="CcdA"/>
    <property type="match status" value="1"/>
</dbReference>
<evidence type="ECO:0000313" key="3">
    <source>
        <dbReference type="EMBL" id="QHI97972.1"/>
    </source>
</evidence>
<keyword evidence="4" id="KW-1185">Reference proteome</keyword>
<dbReference type="KEGG" id="xyk:GT347_08175"/>
<feature type="region of interest" description="Disordered" evidence="2">
    <location>
        <begin position="1"/>
        <end position="26"/>
    </location>
</feature>
<protein>
    <submittedName>
        <fullName evidence="3">Post-segregation antitoxin CcdA</fullName>
    </submittedName>
</protein>
<keyword evidence="1" id="KW-1277">Toxin-antitoxin system</keyword>
<dbReference type="AlphaFoldDB" id="A0A857J4K9"/>
<reference evidence="3 4" key="1">
    <citation type="submission" date="2020-01" db="EMBL/GenBank/DDBJ databases">
        <title>Genome sequencing of strain KACC 21265.</title>
        <authorList>
            <person name="Heo J."/>
            <person name="Kim S.-J."/>
            <person name="Kim J.-S."/>
            <person name="Hong S.-B."/>
            <person name="Kwon S.-W."/>
        </authorList>
    </citation>
    <scope>NUCLEOTIDE SEQUENCE [LARGE SCALE GENOMIC DNA]</scope>
    <source>
        <strain evidence="3 4">KACC 21265</strain>
    </source>
</reference>
<dbReference type="EMBL" id="CP047650">
    <property type="protein sequence ID" value="QHI97972.1"/>
    <property type="molecule type" value="Genomic_DNA"/>
</dbReference>
<organism evidence="3 4">
    <name type="scientific">Xylophilus rhododendri</name>
    <dbReference type="NCBI Taxonomy" id="2697032"/>
    <lineage>
        <taxon>Bacteria</taxon>
        <taxon>Pseudomonadati</taxon>
        <taxon>Pseudomonadota</taxon>
        <taxon>Betaproteobacteria</taxon>
        <taxon>Burkholderiales</taxon>
        <taxon>Xylophilus</taxon>
    </lineage>
</organism>
<dbReference type="Proteomes" id="UP000464787">
    <property type="component" value="Chromosome"/>
</dbReference>
<evidence type="ECO:0000313" key="4">
    <source>
        <dbReference type="Proteomes" id="UP000464787"/>
    </source>
</evidence>
<dbReference type="InterPro" id="IPR009956">
    <property type="entry name" value="Post-segregation_anti-tox_CcdA"/>
</dbReference>
<name>A0A857J4K9_9BURK</name>
<dbReference type="RefSeq" id="WP_160551489.1">
    <property type="nucleotide sequence ID" value="NZ_CP047650.1"/>
</dbReference>
<sequence>MFARASQTSPAAPGSPSAQISPARKSTNLTLTGDLVREARALGVNISQAAETGIAAAVAQRRQEHWLAENRAALESSNAYVEQHGLALAQHRNF</sequence>
<evidence type="ECO:0000256" key="1">
    <source>
        <dbReference type="ARBA" id="ARBA00022649"/>
    </source>
</evidence>
<accession>A0A857J4K9</accession>
<gene>
    <name evidence="3" type="ORF">GT347_08175</name>
</gene>
<proteinExistence type="predicted"/>